<feature type="transmembrane region" description="Helical" evidence="17">
    <location>
        <begin position="219"/>
        <end position="242"/>
    </location>
</feature>
<keyword evidence="5 17" id="KW-1133">Transmembrane helix</keyword>
<comment type="catalytic activity">
    <reaction evidence="13">
        <text>9-octadecanoyloxy-octadecanoate + H2O = 9-hydroxy-octadecanoate + octadecanoate + H(+)</text>
        <dbReference type="Rhea" id="RHEA:52096"/>
        <dbReference type="ChEBI" id="CHEBI:15377"/>
        <dbReference type="ChEBI" id="CHEBI:15378"/>
        <dbReference type="ChEBI" id="CHEBI:25629"/>
        <dbReference type="ChEBI" id="CHEBI:136286"/>
        <dbReference type="ChEBI" id="CHEBI:136373"/>
    </reaction>
    <physiologicalReaction direction="left-to-right" evidence="13">
        <dbReference type="Rhea" id="RHEA:52097"/>
    </physiologicalReaction>
</comment>
<gene>
    <name evidence="18" type="ORF">JYU34_008494</name>
</gene>
<comment type="catalytic activity">
    <reaction evidence="12">
        <text>9-(9Z-octadecenoyloxy)-octadecanoate + H2O = 9-hydroxy-octadecanoate + (9Z)-octadecenoate + H(+)</text>
        <dbReference type="Rhea" id="RHEA:52048"/>
        <dbReference type="ChEBI" id="CHEBI:15377"/>
        <dbReference type="ChEBI" id="CHEBI:15378"/>
        <dbReference type="ChEBI" id="CHEBI:30823"/>
        <dbReference type="ChEBI" id="CHEBI:136282"/>
        <dbReference type="ChEBI" id="CHEBI:136286"/>
    </reaction>
    <physiologicalReaction direction="left-to-right" evidence="12">
        <dbReference type="Rhea" id="RHEA:52049"/>
    </physiologicalReaction>
</comment>
<evidence type="ECO:0000313" key="19">
    <source>
        <dbReference type="Proteomes" id="UP000823941"/>
    </source>
</evidence>
<evidence type="ECO:0000256" key="2">
    <source>
        <dbReference type="ARBA" id="ARBA00004127"/>
    </source>
</evidence>
<keyword evidence="6 17" id="KW-0472">Membrane</keyword>
<evidence type="ECO:0000256" key="6">
    <source>
        <dbReference type="ARBA" id="ARBA00023136"/>
    </source>
</evidence>
<evidence type="ECO:0000256" key="3">
    <source>
        <dbReference type="ARBA" id="ARBA00009300"/>
    </source>
</evidence>
<comment type="subcellular location">
    <subcellularLocation>
        <location evidence="2">Endomembrane system</location>
        <topology evidence="2">Multi-pass membrane protein</topology>
    </subcellularLocation>
</comment>
<feature type="transmembrane region" description="Helical" evidence="17">
    <location>
        <begin position="26"/>
        <end position="46"/>
    </location>
</feature>
<evidence type="ECO:0000256" key="16">
    <source>
        <dbReference type="ARBA" id="ARBA00049428"/>
    </source>
</evidence>
<comment type="catalytic activity">
    <reaction evidence="10">
        <text>12-octadecanoyloxy-octadecanoate + H2O = 12-hydroxyoctadecanoate + octadecanoate + H(+)</text>
        <dbReference type="Rhea" id="RHEA:52080"/>
        <dbReference type="ChEBI" id="CHEBI:15377"/>
        <dbReference type="ChEBI" id="CHEBI:15378"/>
        <dbReference type="ChEBI" id="CHEBI:25629"/>
        <dbReference type="ChEBI" id="CHEBI:84201"/>
        <dbReference type="ChEBI" id="CHEBI:136330"/>
    </reaction>
    <physiologicalReaction direction="left-to-right" evidence="10">
        <dbReference type="Rhea" id="RHEA:52081"/>
    </physiologicalReaction>
</comment>
<evidence type="ECO:0000256" key="1">
    <source>
        <dbReference type="ARBA" id="ARBA00000923"/>
    </source>
</evidence>
<comment type="catalytic activity">
    <reaction evidence="15">
        <text>13-(9Z-hexadecenoyloxy)-octadecanoate + H2O = 13-hydroxy-octadecanoate + (9Z)-hexadecenoate + H(+)</text>
        <dbReference type="Rhea" id="RHEA:52076"/>
        <dbReference type="ChEBI" id="CHEBI:15377"/>
        <dbReference type="ChEBI" id="CHEBI:15378"/>
        <dbReference type="ChEBI" id="CHEBI:32372"/>
        <dbReference type="ChEBI" id="CHEBI:136304"/>
        <dbReference type="ChEBI" id="CHEBI:136315"/>
    </reaction>
    <physiologicalReaction direction="left-to-right" evidence="15">
        <dbReference type="Rhea" id="RHEA:52077"/>
    </physiologicalReaction>
</comment>
<evidence type="ECO:0000256" key="14">
    <source>
        <dbReference type="ARBA" id="ARBA00049296"/>
    </source>
</evidence>
<name>A0ABQ7QL82_PLUXY</name>
<evidence type="ECO:0000313" key="18">
    <source>
        <dbReference type="EMBL" id="KAG7305934.1"/>
    </source>
</evidence>
<evidence type="ECO:0000256" key="12">
    <source>
        <dbReference type="ARBA" id="ARBA00048800"/>
    </source>
</evidence>
<organism evidence="18 19">
    <name type="scientific">Plutella xylostella</name>
    <name type="common">Diamondback moth</name>
    <name type="synonym">Plutella maculipennis</name>
    <dbReference type="NCBI Taxonomy" id="51655"/>
    <lineage>
        <taxon>Eukaryota</taxon>
        <taxon>Metazoa</taxon>
        <taxon>Ecdysozoa</taxon>
        <taxon>Arthropoda</taxon>
        <taxon>Hexapoda</taxon>
        <taxon>Insecta</taxon>
        <taxon>Pterygota</taxon>
        <taxon>Neoptera</taxon>
        <taxon>Endopterygota</taxon>
        <taxon>Lepidoptera</taxon>
        <taxon>Glossata</taxon>
        <taxon>Ditrysia</taxon>
        <taxon>Yponomeutoidea</taxon>
        <taxon>Plutellidae</taxon>
        <taxon>Plutella</taxon>
    </lineage>
</organism>
<comment type="catalytic activity">
    <reaction evidence="9">
        <text>9-hexadecanoyloxy-octadecanoate + H2O = 9-hydroxy-octadecanoate + hexadecanoate + H(+)</text>
        <dbReference type="Rhea" id="RHEA:52052"/>
        <dbReference type="ChEBI" id="CHEBI:7896"/>
        <dbReference type="ChEBI" id="CHEBI:15377"/>
        <dbReference type="ChEBI" id="CHEBI:15378"/>
        <dbReference type="ChEBI" id="CHEBI:83670"/>
        <dbReference type="ChEBI" id="CHEBI:136286"/>
    </reaction>
    <physiologicalReaction direction="left-to-right" evidence="9">
        <dbReference type="Rhea" id="RHEA:52053"/>
    </physiologicalReaction>
</comment>
<evidence type="ECO:0000256" key="13">
    <source>
        <dbReference type="ARBA" id="ARBA00049221"/>
    </source>
</evidence>
<keyword evidence="4 17" id="KW-0812">Transmembrane</keyword>
<comment type="catalytic activity">
    <reaction evidence="1">
        <text>9-(9Z-hexadecenoyloxy)-octadecanoate + H2O = (9Z)-hexadecenoate + 9-hydroxy-octadecanoate + H(+)</text>
        <dbReference type="Rhea" id="RHEA:52068"/>
        <dbReference type="ChEBI" id="CHEBI:15377"/>
        <dbReference type="ChEBI" id="CHEBI:15378"/>
        <dbReference type="ChEBI" id="CHEBI:32372"/>
        <dbReference type="ChEBI" id="CHEBI:136286"/>
        <dbReference type="ChEBI" id="CHEBI:136309"/>
    </reaction>
    <physiologicalReaction direction="left-to-right" evidence="1">
        <dbReference type="Rhea" id="RHEA:52069"/>
    </physiologicalReaction>
</comment>
<feature type="transmembrane region" description="Helical" evidence="17">
    <location>
        <begin position="108"/>
        <end position="128"/>
    </location>
</feature>
<dbReference type="EMBL" id="JAHIBW010000012">
    <property type="protein sequence ID" value="KAG7305934.1"/>
    <property type="molecule type" value="Genomic_DNA"/>
</dbReference>
<dbReference type="PANTHER" id="PTHR10989:SF16">
    <property type="entry name" value="AT02829P-RELATED"/>
    <property type="match status" value="1"/>
</dbReference>
<comment type="caution">
    <text evidence="18">The sequence shown here is derived from an EMBL/GenBank/DDBJ whole genome shotgun (WGS) entry which is preliminary data.</text>
</comment>
<evidence type="ECO:0000256" key="5">
    <source>
        <dbReference type="ARBA" id="ARBA00022989"/>
    </source>
</evidence>
<evidence type="ECO:0000256" key="11">
    <source>
        <dbReference type="ARBA" id="ARBA00048701"/>
    </source>
</evidence>
<keyword evidence="19" id="KW-1185">Reference proteome</keyword>
<evidence type="ECO:0000256" key="4">
    <source>
        <dbReference type="ARBA" id="ARBA00022692"/>
    </source>
</evidence>
<evidence type="ECO:0000256" key="9">
    <source>
        <dbReference type="ARBA" id="ARBA00047863"/>
    </source>
</evidence>
<dbReference type="PANTHER" id="PTHR10989">
    <property type="entry name" value="ANDROGEN-INDUCED PROTEIN 1-RELATED"/>
    <property type="match status" value="1"/>
</dbReference>
<feature type="transmembrane region" description="Helical" evidence="17">
    <location>
        <begin position="66"/>
        <end position="87"/>
    </location>
</feature>
<comment type="catalytic activity">
    <reaction evidence="14">
        <text>13-(9Z-octadecenoyloxy)-octadecanoate + H2O = 13-hydroxy-octadecanoate + (9Z)-octadecenoate + H(+)</text>
        <dbReference type="Rhea" id="RHEA:52064"/>
        <dbReference type="ChEBI" id="CHEBI:15377"/>
        <dbReference type="ChEBI" id="CHEBI:15378"/>
        <dbReference type="ChEBI" id="CHEBI:30823"/>
        <dbReference type="ChEBI" id="CHEBI:136303"/>
        <dbReference type="ChEBI" id="CHEBI:136304"/>
    </reaction>
    <physiologicalReaction direction="left-to-right" evidence="14">
        <dbReference type="Rhea" id="RHEA:52065"/>
    </physiologicalReaction>
</comment>
<evidence type="ECO:0000256" key="15">
    <source>
        <dbReference type="ARBA" id="ARBA00049322"/>
    </source>
</evidence>
<proteinExistence type="inferred from homology"/>
<feature type="transmembrane region" description="Helical" evidence="17">
    <location>
        <begin position="180"/>
        <end position="199"/>
    </location>
</feature>
<comment type="similarity">
    <text evidence="3">Belongs to the AIG1 family.</text>
</comment>
<evidence type="ECO:0000256" key="10">
    <source>
        <dbReference type="ARBA" id="ARBA00048680"/>
    </source>
</evidence>
<comment type="catalytic activity">
    <reaction evidence="16">
        <text>12-(9Z-hexadecenoyloxy)-octadecanoate + H2O = 12-hydroxyoctadecanoate + (9Z)-hexadecenoate + H(+)</text>
        <dbReference type="Rhea" id="RHEA:52072"/>
        <dbReference type="ChEBI" id="CHEBI:15377"/>
        <dbReference type="ChEBI" id="CHEBI:15378"/>
        <dbReference type="ChEBI" id="CHEBI:32372"/>
        <dbReference type="ChEBI" id="CHEBI:84201"/>
        <dbReference type="ChEBI" id="CHEBI:136312"/>
    </reaction>
    <physiologicalReaction direction="left-to-right" evidence="16">
        <dbReference type="Rhea" id="RHEA:52073"/>
    </physiologicalReaction>
</comment>
<evidence type="ECO:0000256" key="8">
    <source>
        <dbReference type="ARBA" id="ARBA00047427"/>
    </source>
</evidence>
<dbReference type="Pfam" id="PF04750">
    <property type="entry name" value="Far-17a_AIG1"/>
    <property type="match status" value="1"/>
</dbReference>
<reference evidence="18 19" key="1">
    <citation type="submission" date="2021-06" db="EMBL/GenBank/DDBJ databases">
        <title>A haploid diamondback moth (Plutella xylostella L.) genome assembly resolves 31 chromosomes and identifies a diamide resistance mutation.</title>
        <authorList>
            <person name="Ward C.M."/>
            <person name="Perry K.D."/>
            <person name="Baker G."/>
            <person name="Powis K."/>
            <person name="Heckel D.G."/>
            <person name="Baxter S.W."/>
        </authorList>
    </citation>
    <scope>NUCLEOTIDE SEQUENCE [LARGE SCALE GENOMIC DNA]</scope>
    <source>
        <strain evidence="18 19">LV</strain>
        <tissue evidence="18">Single pupa</tissue>
    </source>
</reference>
<evidence type="ECO:0000256" key="17">
    <source>
        <dbReference type="SAM" id="Phobius"/>
    </source>
</evidence>
<evidence type="ECO:0000256" key="7">
    <source>
        <dbReference type="ARBA" id="ARBA00047368"/>
    </source>
</evidence>
<protein>
    <submittedName>
        <fullName evidence="18">Uncharacterized protein</fullName>
    </submittedName>
</protein>
<accession>A0ABQ7QL82</accession>
<dbReference type="Proteomes" id="UP000823941">
    <property type="component" value="Chromosome 12"/>
</dbReference>
<dbReference type="InterPro" id="IPR006838">
    <property type="entry name" value="ADTRP_AIG1"/>
</dbReference>
<comment type="catalytic activity">
    <reaction evidence="8">
        <text>13-octadecanoyloxy-octadecanoate + H2O = 13-hydroxy-octadecanoate + octadecanoate + H(+)</text>
        <dbReference type="Rhea" id="RHEA:52084"/>
        <dbReference type="ChEBI" id="CHEBI:15377"/>
        <dbReference type="ChEBI" id="CHEBI:15378"/>
        <dbReference type="ChEBI" id="CHEBI:25629"/>
        <dbReference type="ChEBI" id="CHEBI:136304"/>
        <dbReference type="ChEBI" id="CHEBI:136335"/>
    </reaction>
    <physiologicalReaction direction="left-to-right" evidence="8">
        <dbReference type="Rhea" id="RHEA:52085"/>
    </physiologicalReaction>
</comment>
<comment type="catalytic activity">
    <reaction evidence="7">
        <text>12-hexadecanoyloxy-octadecanoate + H2O = 12-hydroxyoctadecanoate + hexadecanoate + H(+)</text>
        <dbReference type="Rhea" id="RHEA:52056"/>
        <dbReference type="ChEBI" id="CHEBI:7896"/>
        <dbReference type="ChEBI" id="CHEBI:15377"/>
        <dbReference type="ChEBI" id="CHEBI:15378"/>
        <dbReference type="ChEBI" id="CHEBI:83677"/>
        <dbReference type="ChEBI" id="CHEBI:84201"/>
    </reaction>
    <physiologicalReaction direction="left-to-right" evidence="7">
        <dbReference type="Rhea" id="RHEA:52057"/>
    </physiologicalReaction>
</comment>
<feature type="transmembrane region" description="Helical" evidence="17">
    <location>
        <begin position="148"/>
        <end position="168"/>
    </location>
</feature>
<sequence>MQNIQIKKSQDNFISDSDKAILRTRITIFGLQSLHLVFLALYLLPIDFSVSDDPRIKVYNNRKLKLITSWVNVSMLVYYPICLYCDCRQYWGQGASHHVRTLTKWRHTAFSNLLYPATMFADTLFWRIWTRDRELISPPELDVYVPYWTYHSMHTVSLAVVLLDLALVPRTNPPSKVPGLKMMTAYITAYVTMFITSLLRGDSIYPLFENISCIHIISFIVLMYAENLLHFVLQWMFIDLWWGGRRKRTYK</sequence>
<comment type="catalytic activity">
    <reaction evidence="11">
        <text>12-(9Z-octadecenoyloxy)-octadecanoate + H2O = 12-hydroxyoctadecanoate + (9Z)-octadecenoate + H(+)</text>
        <dbReference type="Rhea" id="RHEA:52060"/>
        <dbReference type="ChEBI" id="CHEBI:15377"/>
        <dbReference type="ChEBI" id="CHEBI:15378"/>
        <dbReference type="ChEBI" id="CHEBI:30823"/>
        <dbReference type="ChEBI" id="CHEBI:84201"/>
        <dbReference type="ChEBI" id="CHEBI:136302"/>
    </reaction>
    <physiologicalReaction direction="left-to-right" evidence="11">
        <dbReference type="Rhea" id="RHEA:52061"/>
    </physiologicalReaction>
</comment>